<dbReference type="InterPro" id="IPR010996">
    <property type="entry name" value="HHH_MUS81"/>
</dbReference>
<reference evidence="10 11" key="1">
    <citation type="journal article" date="2016" name="Nat. Commun.">
        <title>Thousands of microbial genomes shed light on interconnected biogeochemical processes in an aquifer system.</title>
        <authorList>
            <person name="Anantharaman K."/>
            <person name="Brown C.T."/>
            <person name="Hug L.A."/>
            <person name="Sharon I."/>
            <person name="Castelle C.J."/>
            <person name="Probst A.J."/>
            <person name="Thomas B.C."/>
            <person name="Singh A."/>
            <person name="Wilkins M.J."/>
            <person name="Karaoz U."/>
            <person name="Brodie E.L."/>
            <person name="Williams K.H."/>
            <person name="Hubbard S.S."/>
            <person name="Banfield J.F."/>
        </authorList>
    </citation>
    <scope>NUCLEOTIDE SEQUENCE [LARGE SCALE GENOMIC DNA]</scope>
</reference>
<dbReference type="InterPro" id="IPR022311">
    <property type="entry name" value="PolX-like"/>
</dbReference>
<dbReference type="SMART" id="SM00483">
    <property type="entry name" value="POLXc"/>
    <property type="match status" value="1"/>
</dbReference>
<dbReference type="InterPro" id="IPR003141">
    <property type="entry name" value="Pol/His_phosphatase_N"/>
</dbReference>
<dbReference type="InterPro" id="IPR027421">
    <property type="entry name" value="DNA_pol_lamdba_lyase_dom_sf"/>
</dbReference>
<evidence type="ECO:0000256" key="2">
    <source>
        <dbReference type="ARBA" id="ARBA00022679"/>
    </source>
</evidence>
<dbReference type="GO" id="GO:0008270">
    <property type="term" value="F:zinc ion binding"/>
    <property type="evidence" value="ECO:0007669"/>
    <property type="project" value="TreeGrafter"/>
</dbReference>
<dbReference type="Gene3D" id="3.30.210.10">
    <property type="entry name" value="DNA polymerase, thumb domain"/>
    <property type="match status" value="1"/>
</dbReference>
<protein>
    <recommendedName>
        <fullName evidence="1">DNA-directed DNA polymerase</fullName>
        <ecNumber evidence="1">2.7.7.7</ecNumber>
    </recommendedName>
</protein>
<gene>
    <name evidence="10" type="ORF">A3G49_02750</name>
</gene>
<dbReference type="CDD" id="cd00141">
    <property type="entry name" value="NT_POLXc"/>
    <property type="match status" value="1"/>
</dbReference>
<keyword evidence="6" id="KW-0234">DNA repair</keyword>
<comment type="caution">
    <text evidence="10">The sequence shown here is derived from an EMBL/GenBank/DDBJ whole genome shotgun (WGS) entry which is preliminary data.</text>
</comment>
<evidence type="ECO:0000256" key="3">
    <source>
        <dbReference type="ARBA" id="ARBA00022695"/>
    </source>
</evidence>
<dbReference type="InterPro" id="IPR037160">
    <property type="entry name" value="DNA_Pol_thumb_sf"/>
</dbReference>
<dbReference type="SUPFAM" id="SSF47802">
    <property type="entry name" value="DNA polymerase beta, N-terminal domain-like"/>
    <property type="match status" value="1"/>
</dbReference>
<comment type="catalytic activity">
    <reaction evidence="7">
        <text>DNA(n) + a 2'-deoxyribonucleoside 5'-triphosphate = DNA(n+1) + diphosphate</text>
        <dbReference type="Rhea" id="RHEA:22508"/>
        <dbReference type="Rhea" id="RHEA-COMP:17339"/>
        <dbReference type="Rhea" id="RHEA-COMP:17340"/>
        <dbReference type="ChEBI" id="CHEBI:33019"/>
        <dbReference type="ChEBI" id="CHEBI:61560"/>
        <dbReference type="ChEBI" id="CHEBI:173112"/>
        <dbReference type="EC" id="2.7.7.7"/>
    </reaction>
</comment>
<dbReference type="InterPro" id="IPR047967">
    <property type="entry name" value="PolX_PHP"/>
</dbReference>
<dbReference type="InterPro" id="IPR004013">
    <property type="entry name" value="PHP_dom"/>
</dbReference>
<dbReference type="GO" id="GO:0006281">
    <property type="term" value="P:DNA repair"/>
    <property type="evidence" value="ECO:0007669"/>
    <property type="project" value="UniProtKB-KW"/>
</dbReference>
<dbReference type="SUPFAM" id="SSF158702">
    <property type="entry name" value="Sec63 N-terminal domain-like"/>
    <property type="match status" value="1"/>
</dbReference>
<proteinExistence type="predicted"/>
<dbReference type="PIRSF" id="PIRSF005047">
    <property type="entry name" value="UCP005047_YshC"/>
    <property type="match status" value="1"/>
</dbReference>
<dbReference type="SMART" id="SM00481">
    <property type="entry name" value="POLIIIAc"/>
    <property type="match status" value="1"/>
</dbReference>
<dbReference type="InterPro" id="IPR022312">
    <property type="entry name" value="DNA_pol_X"/>
</dbReference>
<dbReference type="PANTHER" id="PTHR36928:SF1">
    <property type="entry name" value="PHOSPHATASE YCDX-RELATED"/>
    <property type="match status" value="1"/>
</dbReference>
<sequence>MTNSEIAKILNEMAVLYEMEGVLFKPRAYEKAALGVESLAQEVKEIYKEGGEKALLEIPGVGKGIAFHIKQLLEKGNFDEYEKLKKKIPVNISELTAVEGVGPRMVKTLWQKLRIRNLADLEKAAKAGKIRKLEHFGDKSEQKILKGIEFLKKSGGRAVLGFILPEIRTLEKMIQSFPEVEKAVVAGSVRRSKETIGDIDILVTSSKPEIVMERFLGLLFIAHVYAHGKTKTAVKLKNGLDADLRVVPKESFGAALNYFTGSKDHNVALRQIAIKKGWKLNEYGLFRSADSRGQDADSRGNGLRGSAEILVAGKTEEELYKALGLSYIEPEMRENTGEIEAALRHAQGKLVIHARSDLGRARVGPLLPDLIKYGDLKGDMQVQTDWTDGENSIEEMAKAAMEAGLQYIVITDHTRSLAMTGGSDEKKLLKQMAYIDKLNSKQIPNSKFKILKGAEVNIGKNGELDIKDEVLAKLDVVGAAVHSHFNLSRQEQTKRIIRAMENTNVDIIFHLTGRLINKREPIELDIDEIIAAAKRTGTILEVNAYPNRADIKDEYIRKCVRAGVKMSIDSDAHSIQHFKMLEFGIAQARRGWAERKDIINGWSLEKMLKFLK</sequence>
<keyword evidence="2" id="KW-0808">Transferase</keyword>
<dbReference type="NCBIfam" id="NF006375">
    <property type="entry name" value="PRK08609.1"/>
    <property type="match status" value="1"/>
</dbReference>
<evidence type="ECO:0000313" key="11">
    <source>
        <dbReference type="Proteomes" id="UP000177171"/>
    </source>
</evidence>
<keyword evidence="4" id="KW-0227">DNA damage</keyword>
<dbReference type="CDD" id="cd07436">
    <property type="entry name" value="PHP_PolX"/>
    <property type="match status" value="1"/>
</dbReference>
<dbReference type="Pfam" id="PF14716">
    <property type="entry name" value="HHH_8"/>
    <property type="match status" value="1"/>
</dbReference>
<dbReference type="InterPro" id="IPR002008">
    <property type="entry name" value="DNA_pol_X_beta-like"/>
</dbReference>
<dbReference type="Gene3D" id="1.10.150.110">
    <property type="entry name" value="DNA polymerase beta, N-terminal domain-like"/>
    <property type="match status" value="1"/>
</dbReference>
<evidence type="ECO:0000259" key="8">
    <source>
        <dbReference type="SMART" id="SM00481"/>
    </source>
</evidence>
<dbReference type="InterPro" id="IPR016195">
    <property type="entry name" value="Pol/histidinol_Pase-like"/>
</dbReference>
<dbReference type="SUPFAM" id="SSF81301">
    <property type="entry name" value="Nucleotidyltransferase"/>
    <property type="match status" value="1"/>
</dbReference>
<dbReference type="PRINTS" id="PR00869">
    <property type="entry name" value="DNAPOLX"/>
</dbReference>
<evidence type="ECO:0000256" key="7">
    <source>
        <dbReference type="ARBA" id="ARBA00049244"/>
    </source>
</evidence>
<evidence type="ECO:0000256" key="6">
    <source>
        <dbReference type="ARBA" id="ARBA00023204"/>
    </source>
</evidence>
<dbReference type="Pfam" id="PF02811">
    <property type="entry name" value="PHP"/>
    <property type="match status" value="1"/>
</dbReference>
<keyword evidence="3" id="KW-0548">Nucleotidyltransferase</keyword>
<evidence type="ECO:0000256" key="5">
    <source>
        <dbReference type="ARBA" id="ARBA00022932"/>
    </source>
</evidence>
<evidence type="ECO:0000259" key="9">
    <source>
        <dbReference type="SMART" id="SM00483"/>
    </source>
</evidence>
<dbReference type="Gene3D" id="1.10.150.20">
    <property type="entry name" value="5' to 3' exonuclease, C-terminal subdomain"/>
    <property type="match status" value="1"/>
</dbReference>
<evidence type="ECO:0000313" key="10">
    <source>
        <dbReference type="EMBL" id="OHA14135.1"/>
    </source>
</evidence>
<accession>A0A1G2LR66</accession>
<dbReference type="Pfam" id="PF14520">
    <property type="entry name" value="HHH_5"/>
    <property type="match status" value="1"/>
</dbReference>
<dbReference type="PRINTS" id="PR00870">
    <property type="entry name" value="DNAPOLXBETA"/>
</dbReference>
<organism evidence="10 11">
    <name type="scientific">Candidatus Sungbacteria bacterium RIFCSPLOWO2_12_FULL_41_11</name>
    <dbReference type="NCBI Taxonomy" id="1802286"/>
    <lineage>
        <taxon>Bacteria</taxon>
        <taxon>Candidatus Sungiibacteriota</taxon>
    </lineage>
</organism>
<dbReference type="EMBL" id="MHQY01000013">
    <property type="protein sequence ID" value="OHA14135.1"/>
    <property type="molecule type" value="Genomic_DNA"/>
</dbReference>
<dbReference type="Proteomes" id="UP000177171">
    <property type="component" value="Unassembled WGS sequence"/>
</dbReference>
<dbReference type="SUPFAM" id="SSF89550">
    <property type="entry name" value="PHP domain-like"/>
    <property type="match status" value="1"/>
</dbReference>
<evidence type="ECO:0000256" key="4">
    <source>
        <dbReference type="ARBA" id="ARBA00022763"/>
    </source>
</evidence>
<dbReference type="Gene3D" id="3.20.20.140">
    <property type="entry name" value="Metal-dependent hydrolases"/>
    <property type="match status" value="1"/>
</dbReference>
<dbReference type="InterPro" id="IPR050243">
    <property type="entry name" value="PHP_phosphatase"/>
</dbReference>
<dbReference type="GO" id="GO:0005829">
    <property type="term" value="C:cytosol"/>
    <property type="evidence" value="ECO:0007669"/>
    <property type="project" value="TreeGrafter"/>
</dbReference>
<dbReference type="AlphaFoldDB" id="A0A1G2LR66"/>
<feature type="domain" description="DNA-directed DNA polymerase X" evidence="9">
    <location>
        <begin position="1"/>
        <end position="334"/>
    </location>
</feature>
<dbReference type="InterPro" id="IPR002054">
    <property type="entry name" value="DNA-dir_DNA_pol_X"/>
</dbReference>
<keyword evidence="5" id="KW-0239">DNA-directed DNA polymerase</keyword>
<dbReference type="InterPro" id="IPR029398">
    <property type="entry name" value="PolB_thumb"/>
</dbReference>
<dbReference type="GO" id="GO:0003677">
    <property type="term" value="F:DNA binding"/>
    <property type="evidence" value="ECO:0007669"/>
    <property type="project" value="InterPro"/>
</dbReference>
<dbReference type="Gene3D" id="3.30.460.10">
    <property type="entry name" value="Beta Polymerase, domain 2"/>
    <property type="match status" value="1"/>
</dbReference>
<dbReference type="GO" id="GO:0003887">
    <property type="term" value="F:DNA-directed DNA polymerase activity"/>
    <property type="evidence" value="ECO:0007669"/>
    <property type="project" value="UniProtKB-KW"/>
</dbReference>
<dbReference type="InterPro" id="IPR043519">
    <property type="entry name" value="NT_sf"/>
</dbReference>
<dbReference type="GO" id="GO:0042578">
    <property type="term" value="F:phosphoric ester hydrolase activity"/>
    <property type="evidence" value="ECO:0007669"/>
    <property type="project" value="TreeGrafter"/>
</dbReference>
<dbReference type="EC" id="2.7.7.7" evidence="1"/>
<dbReference type="Pfam" id="PF14791">
    <property type="entry name" value="DNA_pol_B_thumb"/>
    <property type="match status" value="1"/>
</dbReference>
<dbReference type="PANTHER" id="PTHR36928">
    <property type="entry name" value="PHOSPHATASE YCDX-RELATED"/>
    <property type="match status" value="1"/>
</dbReference>
<feature type="domain" description="Polymerase/histidinol phosphatase N-terminal" evidence="8">
    <location>
        <begin position="378"/>
        <end position="460"/>
    </location>
</feature>
<name>A0A1G2LR66_9BACT</name>
<evidence type="ECO:0000256" key="1">
    <source>
        <dbReference type="ARBA" id="ARBA00012417"/>
    </source>
</evidence>